<dbReference type="InterPro" id="IPR025669">
    <property type="entry name" value="AAA_dom"/>
</dbReference>
<dbReference type="Pfam" id="PF13614">
    <property type="entry name" value="AAA_31"/>
    <property type="match status" value="1"/>
</dbReference>
<protein>
    <submittedName>
        <fullName evidence="2">ParA family protein</fullName>
    </submittedName>
</protein>
<accession>A0ABW0RJM3</accession>
<proteinExistence type="predicted"/>
<dbReference type="SUPFAM" id="SSF52540">
    <property type="entry name" value="P-loop containing nucleoside triphosphate hydrolases"/>
    <property type="match status" value="1"/>
</dbReference>
<name>A0ABW0RJM3_9GAMM</name>
<sequence>MRIIAFYSPKGGVGKTAAAVNVAYLASQQGLTTLLWDLDPQGAASFYLSGAEPVKGRKLSKLLAGKAPVAEFVRDNVYPGLDFIPSHPSFRNFDIKLEEGGQSLKSVLAPFSEETSLVVLDCPPSLSRLTEQVLELSDRVYVPLVPTWLSLNSWEQLQAFVRSKKLGRKKLRPFFSLVDRRKKLHKDLTESPDPRLGEPLCVSIPYASVVERMGEEGLPLEVLAPATPAAAAFRQLWAEIEKDLKGPVG</sequence>
<organism evidence="2 3">
    <name type="scientific">Marinobacter koreensis</name>
    <dbReference type="NCBI Taxonomy" id="335974"/>
    <lineage>
        <taxon>Bacteria</taxon>
        <taxon>Pseudomonadati</taxon>
        <taxon>Pseudomonadota</taxon>
        <taxon>Gammaproteobacteria</taxon>
        <taxon>Pseudomonadales</taxon>
        <taxon>Marinobacteraceae</taxon>
        <taxon>Marinobacter</taxon>
    </lineage>
</organism>
<evidence type="ECO:0000313" key="3">
    <source>
        <dbReference type="Proteomes" id="UP001596055"/>
    </source>
</evidence>
<dbReference type="InterPro" id="IPR027417">
    <property type="entry name" value="P-loop_NTPase"/>
</dbReference>
<dbReference type="Gene3D" id="3.40.50.300">
    <property type="entry name" value="P-loop containing nucleotide triphosphate hydrolases"/>
    <property type="match status" value="1"/>
</dbReference>
<dbReference type="RefSeq" id="WP_248153522.1">
    <property type="nucleotide sequence ID" value="NZ_JAKZAJ010000001.1"/>
</dbReference>
<comment type="caution">
    <text evidence="2">The sequence shown here is derived from an EMBL/GenBank/DDBJ whole genome shotgun (WGS) entry which is preliminary data.</text>
</comment>
<feature type="domain" description="AAA" evidence="1">
    <location>
        <begin position="1"/>
        <end position="163"/>
    </location>
</feature>
<evidence type="ECO:0000259" key="1">
    <source>
        <dbReference type="Pfam" id="PF13614"/>
    </source>
</evidence>
<dbReference type="CDD" id="cd02042">
    <property type="entry name" value="ParAB_family"/>
    <property type="match status" value="1"/>
</dbReference>
<reference evidence="3" key="1">
    <citation type="journal article" date="2019" name="Int. J. Syst. Evol. Microbiol.">
        <title>The Global Catalogue of Microorganisms (GCM) 10K type strain sequencing project: providing services to taxonomists for standard genome sequencing and annotation.</title>
        <authorList>
            <consortium name="The Broad Institute Genomics Platform"/>
            <consortium name="The Broad Institute Genome Sequencing Center for Infectious Disease"/>
            <person name="Wu L."/>
            <person name="Ma J."/>
        </authorList>
    </citation>
    <scope>NUCLEOTIDE SEQUENCE [LARGE SCALE GENOMIC DNA]</scope>
    <source>
        <strain evidence="3">CGMCC 4.1799</strain>
    </source>
</reference>
<dbReference type="PANTHER" id="PTHR13696:SF52">
    <property type="entry name" value="PARA FAMILY PROTEIN CT_582"/>
    <property type="match status" value="1"/>
</dbReference>
<keyword evidence="3" id="KW-1185">Reference proteome</keyword>
<gene>
    <name evidence="2" type="ORF">ACFPQA_07855</name>
</gene>
<evidence type="ECO:0000313" key="2">
    <source>
        <dbReference type="EMBL" id="MFC5544961.1"/>
    </source>
</evidence>
<dbReference type="InterPro" id="IPR050678">
    <property type="entry name" value="DNA_Partitioning_ATPase"/>
</dbReference>
<dbReference type="EMBL" id="JBHSNL010000001">
    <property type="protein sequence ID" value="MFC5544961.1"/>
    <property type="molecule type" value="Genomic_DNA"/>
</dbReference>
<dbReference type="PANTHER" id="PTHR13696">
    <property type="entry name" value="P-LOOP CONTAINING NUCLEOSIDE TRIPHOSPHATE HYDROLASE"/>
    <property type="match status" value="1"/>
</dbReference>
<dbReference type="Proteomes" id="UP001596055">
    <property type="component" value="Unassembled WGS sequence"/>
</dbReference>